<evidence type="ECO:0000313" key="2">
    <source>
        <dbReference type="Proteomes" id="UP000182762"/>
    </source>
</evidence>
<protein>
    <submittedName>
        <fullName evidence="1">Uncharacterized protein</fullName>
    </submittedName>
</protein>
<name>A0A1I6C6Q8_9BACI</name>
<evidence type="ECO:0000313" key="1">
    <source>
        <dbReference type="EMBL" id="SFQ88870.1"/>
    </source>
</evidence>
<accession>A0A1I6C6Q8</accession>
<gene>
    <name evidence="1" type="ORF">SAMN02745910_05152</name>
</gene>
<reference evidence="1 2" key="1">
    <citation type="submission" date="2016-10" db="EMBL/GenBank/DDBJ databases">
        <authorList>
            <person name="Varghese N."/>
            <person name="Submissions S."/>
        </authorList>
    </citation>
    <scope>NUCLEOTIDE SEQUENCE [LARGE SCALE GENOMIC DNA]</scope>
    <source>
        <strain evidence="1 2">DSM 13796</strain>
    </source>
</reference>
<comment type="caution">
    <text evidence="1">The sequence shown here is derived from an EMBL/GenBank/DDBJ whole genome shotgun (WGS) entry which is preliminary data.</text>
</comment>
<dbReference type="Proteomes" id="UP000182762">
    <property type="component" value="Unassembled WGS sequence"/>
</dbReference>
<dbReference type="GeneID" id="93713657"/>
<sequence>MDTRKLFYDIYRNNVTAEQHYLPWALCMLEKDYESPSLYILASLQSPYNIFEVEDYFRRTIEELKITVPSEQACIDYMIYTRLQKIVQDKDMAITEAYELYDMFFKLDCPRELIAWVHIGDLIDGFQYGGNGLEVTEEVLIQEIIREAKNQLKKYSPWSDEK</sequence>
<dbReference type="RefSeq" id="WP_019393687.1">
    <property type="nucleotide sequence ID" value="NZ_FOXX01000029.1"/>
</dbReference>
<organism evidence="1 2">
    <name type="scientific">Priestia endophytica DSM 13796</name>
    <dbReference type="NCBI Taxonomy" id="1121089"/>
    <lineage>
        <taxon>Bacteria</taxon>
        <taxon>Bacillati</taxon>
        <taxon>Bacillota</taxon>
        <taxon>Bacilli</taxon>
        <taxon>Bacillales</taxon>
        <taxon>Bacillaceae</taxon>
        <taxon>Priestia</taxon>
    </lineage>
</organism>
<keyword evidence="2" id="KW-1185">Reference proteome</keyword>
<proteinExistence type="predicted"/>
<dbReference type="EMBL" id="FOXX01000029">
    <property type="protein sequence ID" value="SFQ88870.1"/>
    <property type="molecule type" value="Genomic_DNA"/>
</dbReference>